<keyword evidence="3" id="KW-1185">Reference proteome</keyword>
<accession>A0ABT5J2H6</accession>
<proteinExistence type="predicted"/>
<evidence type="ECO:0000313" key="2">
    <source>
        <dbReference type="EMBL" id="MDC7719021.1"/>
    </source>
</evidence>
<feature type="compositionally biased region" description="Basic and acidic residues" evidence="1">
    <location>
        <begin position="23"/>
        <end position="42"/>
    </location>
</feature>
<dbReference type="RefSeq" id="WP_147695315.1">
    <property type="nucleotide sequence ID" value="NZ_JAQQLF010000030.1"/>
</dbReference>
<reference evidence="2 3" key="1">
    <citation type="submission" date="2023-01" db="EMBL/GenBank/DDBJ databases">
        <title>Novel species of the genus Vogesella isolated from rivers.</title>
        <authorList>
            <person name="Lu H."/>
        </authorList>
    </citation>
    <scope>NUCLEOTIDE SEQUENCE [LARGE SCALE GENOMIC DNA]</scope>
    <source>
        <strain evidence="2 3">DC21W</strain>
    </source>
</reference>
<protein>
    <submittedName>
        <fullName evidence="2">Uncharacterized protein</fullName>
    </submittedName>
</protein>
<evidence type="ECO:0000313" key="3">
    <source>
        <dbReference type="Proteomes" id="UP001219956"/>
    </source>
</evidence>
<gene>
    <name evidence="2" type="ORF">PQU95_17605</name>
</gene>
<organism evidence="2 3">
    <name type="scientific">Vogesella aquatica</name>
    <dbReference type="NCBI Taxonomy" id="2984206"/>
    <lineage>
        <taxon>Bacteria</taxon>
        <taxon>Pseudomonadati</taxon>
        <taxon>Pseudomonadota</taxon>
        <taxon>Betaproteobacteria</taxon>
        <taxon>Neisseriales</taxon>
        <taxon>Chromobacteriaceae</taxon>
        <taxon>Vogesella</taxon>
    </lineage>
</organism>
<evidence type="ECO:0000256" key="1">
    <source>
        <dbReference type="SAM" id="MobiDB-lite"/>
    </source>
</evidence>
<dbReference type="EMBL" id="JAQQLF010000030">
    <property type="protein sequence ID" value="MDC7719021.1"/>
    <property type="molecule type" value="Genomic_DNA"/>
</dbReference>
<dbReference type="Proteomes" id="UP001219956">
    <property type="component" value="Unassembled WGS sequence"/>
</dbReference>
<comment type="caution">
    <text evidence="2">The sequence shown here is derived from an EMBL/GenBank/DDBJ whole genome shotgun (WGS) entry which is preliminary data.</text>
</comment>
<name>A0ABT5J2H6_9NEIS</name>
<sequence>MPINHFDLQRFEAIKVRESIRKAGSPDRFGKESNAKNDKKLDNPLLGKLLKSHVPDDKK</sequence>
<feature type="region of interest" description="Disordered" evidence="1">
    <location>
        <begin position="23"/>
        <end position="59"/>
    </location>
</feature>